<dbReference type="Proteomes" id="UP000070659">
    <property type="component" value="Unassembled WGS sequence"/>
</dbReference>
<evidence type="ECO:0000313" key="3">
    <source>
        <dbReference type="EMBL" id="KWX00076.1"/>
    </source>
</evidence>
<dbReference type="EMBL" id="JYIJ01000018">
    <property type="protein sequence ID" value="KWX00076.1"/>
    <property type="molecule type" value="Genomic_DNA"/>
</dbReference>
<dbReference type="PATRIC" id="fig|1469144.8.peg.1812"/>
<evidence type="ECO:0000313" key="6">
    <source>
        <dbReference type="Proteomes" id="UP000070659"/>
    </source>
</evidence>
<dbReference type="AlphaFoldDB" id="A0A132NJD8"/>
<dbReference type="Proteomes" id="UP000070598">
    <property type="component" value="Unassembled WGS sequence"/>
</dbReference>
<dbReference type="RefSeq" id="WP_066888793.1">
    <property type="nucleotide sequence ID" value="NZ_JYIJ01000018.1"/>
</dbReference>
<gene>
    <name evidence="3" type="ORF">TH66_14120</name>
    <name evidence="4" type="ORF">TR74_05975</name>
</gene>
<evidence type="ECO:0000256" key="2">
    <source>
        <dbReference type="SAM" id="SignalP"/>
    </source>
</evidence>
<keyword evidence="2" id="KW-0732">Signal</keyword>
<sequence>MRKIRNSVALVLIAGSMLVAGAGTAAASDDENVAFASNVCHNQSNEGILNILNNVDANVAILGTVEDNDPCVSTAIVDDEDNDKGKKDKGKKGKHDHKEKNNKGKHGHGDDK</sequence>
<reference evidence="4 6" key="1">
    <citation type="submission" date="2015-02" db="EMBL/GenBank/DDBJ databases">
        <title>Physiological reanalysis, assessment of diazotrophy, and genome sequences of multiple isolates of Streptomyces thermoautotrophicus.</title>
        <authorList>
            <person name="MacKellar D.C."/>
            <person name="Lieber L."/>
            <person name="Norman J."/>
            <person name="Bolger A."/>
            <person name="Tobin C."/>
            <person name="Murray J.W."/>
            <person name="Prell J."/>
        </authorList>
    </citation>
    <scope>NUCLEOTIDE SEQUENCE [LARGE SCALE GENOMIC DNA]</scope>
    <source>
        <strain evidence="4 6">UBT1</strain>
    </source>
</reference>
<name>A0A132NJD8_9ACTN</name>
<evidence type="ECO:0000313" key="5">
    <source>
        <dbReference type="Proteomes" id="UP000070598"/>
    </source>
</evidence>
<feature type="region of interest" description="Disordered" evidence="1">
    <location>
        <begin position="74"/>
        <end position="112"/>
    </location>
</feature>
<evidence type="ECO:0000256" key="1">
    <source>
        <dbReference type="SAM" id="MobiDB-lite"/>
    </source>
</evidence>
<reference evidence="5" key="2">
    <citation type="submission" date="2015-02" db="EMBL/GenBank/DDBJ databases">
        <title>Physiological reanalysis, assessment of diazotrophy, and genome sequences of multiple isolates of Streptomyces thermoautotrophicus.</title>
        <authorList>
            <person name="MacKellar D.C."/>
            <person name="Lieber L."/>
            <person name="Norman J."/>
            <person name="Bolger A."/>
            <person name="Tobin C."/>
            <person name="Murray J.W."/>
            <person name="Friesen M."/>
            <person name="Prell J."/>
        </authorList>
    </citation>
    <scope>NUCLEOTIDE SEQUENCE [LARGE SCALE GENOMIC DNA]</scope>
    <source>
        <strain evidence="5">UBT1</strain>
    </source>
</reference>
<evidence type="ECO:0000313" key="4">
    <source>
        <dbReference type="EMBL" id="KWX10047.1"/>
    </source>
</evidence>
<dbReference type="EMBL" id="JYIK01000642">
    <property type="protein sequence ID" value="KWX10047.1"/>
    <property type="molecule type" value="Genomic_DNA"/>
</dbReference>
<feature type="chain" id="PRO_5010447091" description="Secreted protein" evidence="2">
    <location>
        <begin position="28"/>
        <end position="112"/>
    </location>
</feature>
<evidence type="ECO:0008006" key="7">
    <source>
        <dbReference type="Google" id="ProtNLM"/>
    </source>
</evidence>
<organism evidence="4 5">
    <name type="scientific">Carbonactinospora thermoautotrophica</name>
    <dbReference type="NCBI Taxonomy" id="1469144"/>
    <lineage>
        <taxon>Bacteria</taxon>
        <taxon>Bacillati</taxon>
        <taxon>Actinomycetota</taxon>
        <taxon>Actinomycetes</taxon>
        <taxon>Kitasatosporales</taxon>
        <taxon>Carbonactinosporaceae</taxon>
        <taxon>Carbonactinospora</taxon>
    </lineage>
</organism>
<protein>
    <recommendedName>
        <fullName evidence="7">Secreted protein</fullName>
    </recommendedName>
</protein>
<feature type="signal peptide" evidence="2">
    <location>
        <begin position="1"/>
        <end position="27"/>
    </location>
</feature>
<accession>A0A132NJD8</accession>
<feature type="compositionally biased region" description="Basic and acidic residues" evidence="1">
    <location>
        <begin position="96"/>
        <end position="112"/>
    </location>
</feature>
<proteinExistence type="predicted"/>
<comment type="caution">
    <text evidence="4">The sequence shown here is derived from an EMBL/GenBank/DDBJ whole genome shotgun (WGS) entry which is preliminary data.</text>
</comment>